<proteinExistence type="predicted"/>
<dbReference type="SMART" id="SM00342">
    <property type="entry name" value="HTH_ARAC"/>
    <property type="match status" value="1"/>
</dbReference>
<dbReference type="PANTHER" id="PTHR47893">
    <property type="entry name" value="REGULATORY PROTEIN PCHR"/>
    <property type="match status" value="1"/>
</dbReference>
<dbReference type="InterPro" id="IPR009057">
    <property type="entry name" value="Homeodomain-like_sf"/>
</dbReference>
<keyword evidence="1" id="KW-0805">Transcription regulation</keyword>
<dbReference type="RefSeq" id="WP_341376005.1">
    <property type="nucleotide sequence ID" value="NZ_JBBUTF010000021.1"/>
</dbReference>
<gene>
    <name evidence="5" type="ORF">AACH11_19840</name>
</gene>
<name>A0ABU9BEM2_9BURK</name>
<dbReference type="PANTHER" id="PTHR47893:SF1">
    <property type="entry name" value="REGULATORY PROTEIN PCHR"/>
    <property type="match status" value="1"/>
</dbReference>
<dbReference type="Proteomes" id="UP001368500">
    <property type="component" value="Unassembled WGS sequence"/>
</dbReference>
<comment type="caution">
    <text evidence="5">The sequence shown here is derived from an EMBL/GenBank/DDBJ whole genome shotgun (WGS) entry which is preliminary data.</text>
</comment>
<feature type="domain" description="HTH araC/xylS-type" evidence="4">
    <location>
        <begin position="266"/>
        <end position="364"/>
    </location>
</feature>
<dbReference type="PROSITE" id="PS01124">
    <property type="entry name" value="HTH_ARAC_FAMILY_2"/>
    <property type="match status" value="1"/>
</dbReference>
<dbReference type="EMBL" id="JBBUTF010000021">
    <property type="protein sequence ID" value="MEK8028219.1"/>
    <property type="molecule type" value="Genomic_DNA"/>
</dbReference>
<dbReference type="InterPro" id="IPR018060">
    <property type="entry name" value="HTH_AraC"/>
</dbReference>
<keyword evidence="6" id="KW-1185">Reference proteome</keyword>
<keyword evidence="2" id="KW-0238">DNA-binding</keyword>
<evidence type="ECO:0000313" key="5">
    <source>
        <dbReference type="EMBL" id="MEK8028219.1"/>
    </source>
</evidence>
<dbReference type="Gene3D" id="1.10.10.60">
    <property type="entry name" value="Homeodomain-like"/>
    <property type="match status" value="1"/>
</dbReference>
<evidence type="ECO:0000259" key="4">
    <source>
        <dbReference type="PROSITE" id="PS01124"/>
    </source>
</evidence>
<reference evidence="5 6" key="1">
    <citation type="submission" date="2024-04" db="EMBL/GenBank/DDBJ databases">
        <title>Novel species of the genus Ideonella isolated from streams.</title>
        <authorList>
            <person name="Lu H."/>
        </authorList>
    </citation>
    <scope>NUCLEOTIDE SEQUENCE [LARGE SCALE GENOMIC DNA]</scope>
    <source>
        <strain evidence="5 6">BYS139W</strain>
    </source>
</reference>
<dbReference type="Pfam" id="PF12833">
    <property type="entry name" value="HTH_18"/>
    <property type="match status" value="1"/>
</dbReference>
<protein>
    <submittedName>
        <fullName evidence="5">AraC family transcriptional regulator</fullName>
    </submittedName>
</protein>
<evidence type="ECO:0000313" key="6">
    <source>
        <dbReference type="Proteomes" id="UP001368500"/>
    </source>
</evidence>
<organism evidence="5 6">
    <name type="scientific">Pseudaquabacterium rugosum</name>
    <dbReference type="NCBI Taxonomy" id="2984194"/>
    <lineage>
        <taxon>Bacteria</taxon>
        <taxon>Pseudomonadati</taxon>
        <taxon>Pseudomonadota</taxon>
        <taxon>Betaproteobacteria</taxon>
        <taxon>Burkholderiales</taxon>
        <taxon>Sphaerotilaceae</taxon>
        <taxon>Pseudaquabacterium</taxon>
    </lineage>
</organism>
<accession>A0ABU9BEM2</accession>
<dbReference type="PROSITE" id="PS00041">
    <property type="entry name" value="HTH_ARAC_FAMILY_1"/>
    <property type="match status" value="1"/>
</dbReference>
<evidence type="ECO:0000256" key="1">
    <source>
        <dbReference type="ARBA" id="ARBA00023015"/>
    </source>
</evidence>
<keyword evidence="3" id="KW-0804">Transcription</keyword>
<evidence type="ECO:0000256" key="3">
    <source>
        <dbReference type="ARBA" id="ARBA00023163"/>
    </source>
</evidence>
<dbReference type="InterPro" id="IPR018062">
    <property type="entry name" value="HTH_AraC-typ_CS"/>
</dbReference>
<sequence>MRKDDILRTVAPVGRDYRFSLSPLAGQAPVLQGEFESLTLRPGLVLQRTRVQDLHDMTTQLTLEPGLKIGLLVEGETEIAYGDLALRLGPRRDAAGRLHVPGSVVALAEPETFRRHWRRGRREAKVSLTLRPEWLAASGCAEGPAMAALQHFCDEHLARHAWTPSARALSLAQQIARPPALTDPFRRWYLEARAVELASEALQSLVQARQAAGGRTGAGTGAWMGPPADGLMDGLMEGPTDTWTATPSAAARPPAALPPREQRRLRELLAWIDSRPAATLTLEAIAREAAMSPTALQRAFRAFQGRPLFDHLRERRLDAARLALERDGVTVGQAAEIAGYAGAHNFATAFKRRYGCTPRAWRLRG</sequence>
<dbReference type="SUPFAM" id="SSF46689">
    <property type="entry name" value="Homeodomain-like"/>
    <property type="match status" value="2"/>
</dbReference>
<dbReference type="InterPro" id="IPR053142">
    <property type="entry name" value="PchR_regulatory_protein"/>
</dbReference>
<evidence type="ECO:0000256" key="2">
    <source>
        <dbReference type="ARBA" id="ARBA00023125"/>
    </source>
</evidence>